<dbReference type="SUPFAM" id="SSF55961">
    <property type="entry name" value="Bet v1-like"/>
    <property type="match status" value="1"/>
</dbReference>
<proteinExistence type="inferred from homology"/>
<keyword evidence="4" id="KW-1185">Reference proteome</keyword>
<organism evidence="3 4">
    <name type="scientific">Neoroseomonas terrae</name>
    <dbReference type="NCBI Taxonomy" id="424799"/>
    <lineage>
        <taxon>Bacteria</taxon>
        <taxon>Pseudomonadati</taxon>
        <taxon>Pseudomonadota</taxon>
        <taxon>Alphaproteobacteria</taxon>
        <taxon>Acetobacterales</taxon>
        <taxon>Acetobacteraceae</taxon>
        <taxon>Neoroseomonas</taxon>
    </lineage>
</organism>
<reference evidence="4" key="1">
    <citation type="journal article" date="2021" name="Syst. Appl. Microbiol.">
        <title>Roseomonas hellenica sp. nov., isolated from roots of wild-growing Alkanna tinctoria.</title>
        <authorList>
            <person name="Rat A."/>
            <person name="Naranjo H.D."/>
            <person name="Lebbe L."/>
            <person name="Cnockaert M."/>
            <person name="Krigas N."/>
            <person name="Grigoriadou K."/>
            <person name="Maloupa E."/>
            <person name="Willems A."/>
        </authorList>
    </citation>
    <scope>NUCLEOTIDE SEQUENCE [LARGE SCALE GENOMIC DNA]</scope>
    <source>
        <strain evidence="4">LMG 31159</strain>
    </source>
</reference>
<protein>
    <submittedName>
        <fullName evidence="3">SRPBCC family protein</fullName>
    </submittedName>
</protein>
<dbReference type="Proteomes" id="UP000698752">
    <property type="component" value="Unassembled WGS sequence"/>
</dbReference>
<evidence type="ECO:0000256" key="1">
    <source>
        <dbReference type="ARBA" id="ARBA00006817"/>
    </source>
</evidence>
<accession>A0ABS5EHI0</accession>
<comment type="caution">
    <text evidence="3">The sequence shown here is derived from an EMBL/GenBank/DDBJ whole genome shotgun (WGS) entry which is preliminary data.</text>
</comment>
<name>A0ABS5EHI0_9PROT</name>
<dbReference type="InterPro" id="IPR023393">
    <property type="entry name" value="START-like_dom_sf"/>
</dbReference>
<evidence type="ECO:0000313" key="4">
    <source>
        <dbReference type="Proteomes" id="UP000698752"/>
    </source>
</evidence>
<evidence type="ECO:0000313" key="3">
    <source>
        <dbReference type="EMBL" id="MBR0650490.1"/>
    </source>
</evidence>
<dbReference type="InterPro" id="IPR013538">
    <property type="entry name" value="ASHA1/2-like_C"/>
</dbReference>
<dbReference type="CDD" id="cd08899">
    <property type="entry name" value="SRPBCC_CalC_Aha1-like_6"/>
    <property type="match status" value="1"/>
</dbReference>
<comment type="similarity">
    <text evidence="1">Belongs to the AHA1 family.</text>
</comment>
<dbReference type="EMBL" id="JAAEDI010000012">
    <property type="protein sequence ID" value="MBR0650490.1"/>
    <property type="molecule type" value="Genomic_DNA"/>
</dbReference>
<dbReference type="Gene3D" id="3.30.530.20">
    <property type="match status" value="1"/>
</dbReference>
<evidence type="ECO:0000259" key="2">
    <source>
        <dbReference type="Pfam" id="PF08327"/>
    </source>
</evidence>
<dbReference type="RefSeq" id="WP_211869157.1">
    <property type="nucleotide sequence ID" value="NZ_JAAEDI010000012.1"/>
</dbReference>
<gene>
    <name evidence="3" type="ORF">GXW78_12515</name>
</gene>
<sequence>MSDYGDVTEAGTVRFRRVLPGPVERVWAFLTEPEKRATWFGGGPMELRAGGAARMHIRHANLSPGETPPEKYRKANEGIEFDYCILAAEPPRLLAFTWPGEEGTPDSEVTITLTEQGDRVLLELTHRRLDRPGMIDVSGGWHIHLDLLRAKLEGTAAPAFWASVARYESEYPQRIP</sequence>
<feature type="domain" description="Activator of Hsp90 ATPase homologue 1/2-like C-terminal" evidence="2">
    <location>
        <begin position="22"/>
        <end position="152"/>
    </location>
</feature>
<dbReference type="Pfam" id="PF08327">
    <property type="entry name" value="AHSA1"/>
    <property type="match status" value="1"/>
</dbReference>